<dbReference type="Proteomes" id="UP000276133">
    <property type="component" value="Unassembled WGS sequence"/>
</dbReference>
<gene>
    <name evidence="1" type="ORF">BpHYR1_038438</name>
</gene>
<accession>A0A3M7S0B9</accession>
<sequence>MFDVTEIQTLNKKTLAQTRSDRFVPSESLNVTKNPFDQIENCSIFPSDHFDFSNRAKSVSSLALLMSQVQQAFGKTIRAYIPENIVVQRFNGVVGQVQNSEIGIAVENRHTAQLIAGQDQSHQASSQWQQSNLVQTPAQVMAQLVLGHGKVCDVRQLI</sequence>
<proteinExistence type="predicted"/>
<name>A0A3M7S0B9_BRAPC</name>
<evidence type="ECO:0000313" key="2">
    <source>
        <dbReference type="Proteomes" id="UP000276133"/>
    </source>
</evidence>
<keyword evidence="2" id="KW-1185">Reference proteome</keyword>
<organism evidence="1 2">
    <name type="scientific">Brachionus plicatilis</name>
    <name type="common">Marine rotifer</name>
    <name type="synonym">Brachionus muelleri</name>
    <dbReference type="NCBI Taxonomy" id="10195"/>
    <lineage>
        <taxon>Eukaryota</taxon>
        <taxon>Metazoa</taxon>
        <taxon>Spiralia</taxon>
        <taxon>Gnathifera</taxon>
        <taxon>Rotifera</taxon>
        <taxon>Eurotatoria</taxon>
        <taxon>Monogononta</taxon>
        <taxon>Pseudotrocha</taxon>
        <taxon>Ploima</taxon>
        <taxon>Brachionidae</taxon>
        <taxon>Brachionus</taxon>
    </lineage>
</organism>
<protein>
    <submittedName>
        <fullName evidence="1">Uncharacterized protein</fullName>
    </submittedName>
</protein>
<dbReference type="AlphaFoldDB" id="A0A3M7S0B9"/>
<dbReference type="EMBL" id="REGN01002283">
    <property type="protein sequence ID" value="RNA29078.1"/>
    <property type="molecule type" value="Genomic_DNA"/>
</dbReference>
<evidence type="ECO:0000313" key="1">
    <source>
        <dbReference type="EMBL" id="RNA29078.1"/>
    </source>
</evidence>
<comment type="caution">
    <text evidence="1">The sequence shown here is derived from an EMBL/GenBank/DDBJ whole genome shotgun (WGS) entry which is preliminary data.</text>
</comment>
<reference evidence="1 2" key="1">
    <citation type="journal article" date="2018" name="Sci. Rep.">
        <title>Genomic signatures of local adaptation to the degree of environmental predictability in rotifers.</title>
        <authorList>
            <person name="Franch-Gras L."/>
            <person name="Hahn C."/>
            <person name="Garcia-Roger E.M."/>
            <person name="Carmona M.J."/>
            <person name="Serra M."/>
            <person name="Gomez A."/>
        </authorList>
    </citation>
    <scope>NUCLEOTIDE SEQUENCE [LARGE SCALE GENOMIC DNA]</scope>
    <source>
        <strain evidence="1">HYR1</strain>
    </source>
</reference>